<accession>A0A0A2WME8</accession>
<comment type="caution">
    <text evidence="1">The sequence shown here is derived from an EMBL/GenBank/DDBJ whole genome shotgun (WGS) entry which is preliminary data.</text>
</comment>
<dbReference type="EMBL" id="JRKJ01000005">
    <property type="protein sequence ID" value="KGQ19912.1"/>
    <property type="molecule type" value="Genomic_DNA"/>
</dbReference>
<evidence type="ECO:0000313" key="2">
    <source>
        <dbReference type="Proteomes" id="UP000030518"/>
    </source>
</evidence>
<gene>
    <name evidence="1" type="ORF">LF41_2419</name>
</gene>
<keyword evidence="2" id="KW-1185">Reference proteome</keyword>
<dbReference type="PATRIC" id="fig|1300345.3.peg.988"/>
<sequence length="67" mass="7298">MKRNASWLLICGLALCGCKSVGPVVCPTLPPPPPSVMQPPETEKKVRRELFVQPETPTTKSAPSKRL</sequence>
<name>A0A0A2WME8_9GAMM</name>
<dbReference type="PROSITE" id="PS51257">
    <property type="entry name" value="PROKAR_LIPOPROTEIN"/>
    <property type="match status" value="1"/>
</dbReference>
<dbReference type="Proteomes" id="UP000030518">
    <property type="component" value="Unassembled WGS sequence"/>
</dbReference>
<organism evidence="1 2">
    <name type="scientific">Lysobacter dokdonensis DS-58</name>
    <dbReference type="NCBI Taxonomy" id="1300345"/>
    <lineage>
        <taxon>Bacteria</taxon>
        <taxon>Pseudomonadati</taxon>
        <taxon>Pseudomonadota</taxon>
        <taxon>Gammaproteobacteria</taxon>
        <taxon>Lysobacterales</taxon>
        <taxon>Lysobacteraceae</taxon>
        <taxon>Noviluteimonas</taxon>
    </lineage>
</organism>
<dbReference type="AlphaFoldDB" id="A0A0A2WME8"/>
<protein>
    <submittedName>
        <fullName evidence="1">Uncharacterized protein</fullName>
    </submittedName>
</protein>
<dbReference type="STRING" id="1300345.LF41_2419"/>
<proteinExistence type="predicted"/>
<reference evidence="1 2" key="1">
    <citation type="submission" date="2014-09" db="EMBL/GenBank/DDBJ databases">
        <title>Genome sequences of Lysobacter dokdonensis DS-58.</title>
        <authorList>
            <person name="Kim J.F."/>
            <person name="Kwak M.-J."/>
        </authorList>
    </citation>
    <scope>NUCLEOTIDE SEQUENCE [LARGE SCALE GENOMIC DNA]</scope>
    <source>
        <strain evidence="1 2">DS-58</strain>
    </source>
</reference>
<evidence type="ECO:0000313" key="1">
    <source>
        <dbReference type="EMBL" id="KGQ19912.1"/>
    </source>
</evidence>